<proteinExistence type="predicted"/>
<dbReference type="Proteomes" id="UP000053660">
    <property type="component" value="Unassembled WGS sequence"/>
</dbReference>
<accession>A0A0B1SCB4</accession>
<name>A0A0B1SCB4_OESDE</name>
<dbReference type="AlphaFoldDB" id="A0A0B1SCB4"/>
<evidence type="ECO:0000256" key="1">
    <source>
        <dbReference type="SAM" id="MobiDB-lite"/>
    </source>
</evidence>
<evidence type="ECO:0000313" key="2">
    <source>
        <dbReference type="EMBL" id="KHJ81137.1"/>
    </source>
</evidence>
<sequence length="76" mass="9134">MSDQNHALTEQDFWEWARQPYGGPRVHPGVERYERSQNAVGAAQAYYLQDNHHHDHHSHQEPHQDVHPHDRRDERH</sequence>
<dbReference type="EMBL" id="KN593571">
    <property type="protein sequence ID" value="KHJ81137.1"/>
    <property type="molecule type" value="Genomic_DNA"/>
</dbReference>
<keyword evidence="3" id="KW-1185">Reference proteome</keyword>
<reference evidence="2 3" key="1">
    <citation type="submission" date="2014-03" db="EMBL/GenBank/DDBJ databases">
        <title>Draft genome of the hookworm Oesophagostomum dentatum.</title>
        <authorList>
            <person name="Mitreva M."/>
        </authorList>
    </citation>
    <scope>NUCLEOTIDE SEQUENCE [LARGE SCALE GENOMIC DNA]</scope>
    <source>
        <strain evidence="2 3">OD-Hann</strain>
    </source>
</reference>
<feature type="region of interest" description="Disordered" evidence="1">
    <location>
        <begin position="42"/>
        <end position="76"/>
    </location>
</feature>
<evidence type="ECO:0000313" key="3">
    <source>
        <dbReference type="Proteomes" id="UP000053660"/>
    </source>
</evidence>
<organism evidence="2 3">
    <name type="scientific">Oesophagostomum dentatum</name>
    <name type="common">Nodular worm</name>
    <dbReference type="NCBI Taxonomy" id="61180"/>
    <lineage>
        <taxon>Eukaryota</taxon>
        <taxon>Metazoa</taxon>
        <taxon>Ecdysozoa</taxon>
        <taxon>Nematoda</taxon>
        <taxon>Chromadorea</taxon>
        <taxon>Rhabditida</taxon>
        <taxon>Rhabditina</taxon>
        <taxon>Rhabditomorpha</taxon>
        <taxon>Strongyloidea</taxon>
        <taxon>Strongylidae</taxon>
        <taxon>Oesophagostomum</taxon>
    </lineage>
</organism>
<gene>
    <name evidence="2" type="ORF">OESDEN_19177</name>
</gene>
<feature type="compositionally biased region" description="Basic and acidic residues" evidence="1">
    <location>
        <begin position="50"/>
        <end position="76"/>
    </location>
</feature>
<protein>
    <submittedName>
        <fullName evidence="2">Uncharacterized protein</fullName>
    </submittedName>
</protein>